<dbReference type="KEGG" id="hti:HTIA_0304"/>
<sequence length="38" mass="4326">MESHVPTGERRTLKSRFLLPFHTVPVAFAGTADTRWGR</sequence>
<accession>S6CS98</accession>
<evidence type="ECO:0000313" key="1">
    <source>
        <dbReference type="EMBL" id="CCQ32454.1"/>
    </source>
</evidence>
<proteinExistence type="predicted"/>
<keyword evidence="2" id="KW-1185">Reference proteome</keyword>
<dbReference type="EMBL" id="HF571520">
    <property type="protein sequence ID" value="CCQ32454.1"/>
    <property type="molecule type" value="Genomic_DNA"/>
</dbReference>
<evidence type="ECO:0000313" key="2">
    <source>
        <dbReference type="Proteomes" id="UP000015381"/>
    </source>
</evidence>
<name>S6CS98_9EURY</name>
<dbReference type="AlphaFoldDB" id="S6CS98"/>
<reference evidence="1 2" key="1">
    <citation type="journal article" date="2014" name="Environ. Microbiol.">
        <title>Halorhabdus tiamatea: proteogenomics and glycosidase activity measurements identify the first cultivated euryarchaeon from a deep-sea anoxic brine lake as potential polysaccharide degrader.</title>
        <authorList>
            <person name="Werner J."/>
            <person name="Ferrer M."/>
            <person name="Michel G."/>
            <person name="Mann A.J."/>
            <person name="Huang S."/>
            <person name="Juarez S."/>
            <person name="Ciordia S."/>
            <person name="Albar J.P."/>
            <person name="Alcaide M."/>
            <person name="La Cono V."/>
            <person name="Yakimov M.M."/>
            <person name="Antunes A."/>
            <person name="Taborda M."/>
            <person name="Da Costa M.S."/>
            <person name="Amann R.I."/>
            <person name="Gloeckner F.O."/>
            <person name="Golyshina O.V."/>
            <person name="Golyshin P.N."/>
            <person name="Teeling H."/>
        </authorList>
    </citation>
    <scope>NUCLEOTIDE SEQUENCE [LARGE SCALE GENOMIC DNA]</scope>
    <source>
        <strain evidence="2">SARL4B</strain>
    </source>
</reference>
<protein>
    <submittedName>
        <fullName evidence="1">Uncharacterized protein</fullName>
    </submittedName>
</protein>
<dbReference type="HOGENOM" id="CLU_3322868_0_0_2"/>
<gene>
    <name evidence="1" type="ORF">HTIA_0304</name>
</gene>
<dbReference type="Proteomes" id="UP000015381">
    <property type="component" value="Chromosome I"/>
</dbReference>
<organism evidence="1 2">
    <name type="scientific">Halorhabdus tiamatea SARL4B</name>
    <dbReference type="NCBI Taxonomy" id="1033806"/>
    <lineage>
        <taxon>Archaea</taxon>
        <taxon>Methanobacteriati</taxon>
        <taxon>Methanobacteriota</taxon>
        <taxon>Stenosarchaea group</taxon>
        <taxon>Halobacteria</taxon>
        <taxon>Halobacteriales</taxon>
        <taxon>Haloarculaceae</taxon>
        <taxon>Halorhabdus</taxon>
    </lineage>
</organism>